<reference evidence="2" key="2">
    <citation type="submission" date="2020-11" db="EMBL/GenBank/DDBJ databases">
        <authorList>
            <consortium name="NCBI Pathogen Detection Project"/>
        </authorList>
    </citation>
    <scope>NUCLEOTIDE SEQUENCE</scope>
    <source>
        <strain evidence="2">YDC697-2</strain>
    </source>
</reference>
<dbReference type="Pfam" id="PF05137">
    <property type="entry name" value="PilN"/>
    <property type="match status" value="1"/>
</dbReference>
<feature type="transmembrane region" description="Helical" evidence="1">
    <location>
        <begin position="21"/>
        <end position="43"/>
    </location>
</feature>
<keyword evidence="1" id="KW-1133">Transmembrane helix</keyword>
<dbReference type="OrthoDB" id="6561867at2"/>
<gene>
    <name evidence="2" type="ORF">I8Y00_004385</name>
</gene>
<dbReference type="Proteomes" id="UP000864563">
    <property type="component" value="Unassembled WGS sequence"/>
</dbReference>
<keyword evidence="1" id="KW-0472">Membrane</keyword>
<evidence type="ECO:0000313" key="2">
    <source>
        <dbReference type="EMBL" id="HAT1587988.1"/>
    </source>
</evidence>
<dbReference type="AlphaFoldDB" id="A0A8H9NZG8"/>
<comment type="caution">
    <text evidence="2">The sequence shown here is derived from an EMBL/GenBank/DDBJ whole genome shotgun (WGS) entry which is preliminary data.</text>
</comment>
<organism evidence="2">
    <name type="scientific">Citrobacter farmeri</name>
    <dbReference type="NCBI Taxonomy" id="67824"/>
    <lineage>
        <taxon>Bacteria</taxon>
        <taxon>Pseudomonadati</taxon>
        <taxon>Pseudomonadota</taxon>
        <taxon>Gammaproteobacteria</taxon>
        <taxon>Enterobacterales</taxon>
        <taxon>Enterobacteriaceae</taxon>
        <taxon>Citrobacter</taxon>
    </lineage>
</organism>
<sequence length="179" mass="20584">MQFPVNFLPWRQQRRNACVRFWSGMFSASAVIVLALTLSGYAADSMSGRVNGVLLRAEQQLAAALATEKPRLEARQRQAQQAIQRERSREQTRRWQAALENLALRLPAQAWLTSMNYQQSTLELNGKTLTFSALSALETALRDSPLFEINHTGATMRDAQGYWQFQYRLKWREAHDRLL</sequence>
<accession>A0A8H9NZG8</accession>
<proteinExistence type="predicted"/>
<dbReference type="PANTHER" id="PTHR40278:SF1">
    <property type="entry name" value="DNA UTILIZATION PROTEIN HOFN"/>
    <property type="match status" value="1"/>
</dbReference>
<dbReference type="KEGG" id="cfar:CI104_01770"/>
<dbReference type="EMBL" id="DACSDU010000024">
    <property type="protein sequence ID" value="HAT1587988.1"/>
    <property type="molecule type" value="Genomic_DNA"/>
</dbReference>
<dbReference type="InterPro" id="IPR052534">
    <property type="entry name" value="Extracell_DNA_Util/SecSys_Comp"/>
</dbReference>
<reference evidence="2" key="1">
    <citation type="journal article" date="2018" name="Genome Biol.">
        <title>SKESA: strategic k-mer extension for scrupulous assemblies.</title>
        <authorList>
            <person name="Souvorov A."/>
            <person name="Agarwala R."/>
            <person name="Lipman D.J."/>
        </authorList>
    </citation>
    <scope>NUCLEOTIDE SEQUENCE</scope>
    <source>
        <strain evidence="2">YDC697-2</strain>
    </source>
</reference>
<dbReference type="InterPro" id="IPR007813">
    <property type="entry name" value="PilN"/>
</dbReference>
<protein>
    <submittedName>
        <fullName evidence="2">DNA utilization protein HofN</fullName>
    </submittedName>
</protein>
<evidence type="ECO:0000256" key="1">
    <source>
        <dbReference type="SAM" id="Phobius"/>
    </source>
</evidence>
<name>A0A8H9NZG8_9ENTR</name>
<dbReference type="RefSeq" id="WP_094465818.1">
    <property type="nucleotide sequence ID" value="NZ_CABMNX010000001.1"/>
</dbReference>
<dbReference type="PANTHER" id="PTHR40278">
    <property type="entry name" value="DNA UTILIZATION PROTEIN HOFN"/>
    <property type="match status" value="1"/>
</dbReference>
<keyword evidence="1" id="KW-0812">Transmembrane</keyword>